<dbReference type="AlphaFoldDB" id="A0A0L0P8Q5"/>
<name>A0A0L0P8Q5_CANAR</name>
<gene>
    <name evidence="1" type="ORF">QG37_00120</name>
</gene>
<sequence length="52" mass="6379">MVIQERNSWFRRVVEQDKYIQFKISETNSLKNAIHGLHFPLWKTFLSEKAWK</sequence>
<dbReference type="EMBL" id="LGST01000002">
    <property type="protein sequence ID" value="KNE02747.1"/>
    <property type="molecule type" value="Genomic_DNA"/>
</dbReference>
<protein>
    <submittedName>
        <fullName evidence="1">Uncharacterized protein</fullName>
    </submittedName>
</protein>
<accession>A0A0L0P8Q5</accession>
<organism evidence="1 2">
    <name type="scientific">Candidozyma auris</name>
    <name type="common">Yeast</name>
    <name type="synonym">Candida auris</name>
    <dbReference type="NCBI Taxonomy" id="498019"/>
    <lineage>
        <taxon>Eukaryota</taxon>
        <taxon>Fungi</taxon>
        <taxon>Dikarya</taxon>
        <taxon>Ascomycota</taxon>
        <taxon>Saccharomycotina</taxon>
        <taxon>Pichiomycetes</taxon>
        <taxon>Metschnikowiaceae</taxon>
        <taxon>Candidozyma</taxon>
    </lineage>
</organism>
<evidence type="ECO:0000313" key="2">
    <source>
        <dbReference type="Proteomes" id="UP000037122"/>
    </source>
</evidence>
<evidence type="ECO:0000313" key="1">
    <source>
        <dbReference type="EMBL" id="KNE02747.1"/>
    </source>
</evidence>
<comment type="caution">
    <text evidence="1">The sequence shown here is derived from an EMBL/GenBank/DDBJ whole genome shotgun (WGS) entry which is preliminary data.</text>
</comment>
<dbReference type="Proteomes" id="UP000037122">
    <property type="component" value="Unassembled WGS sequence"/>
</dbReference>
<dbReference type="VEuPathDB" id="FungiDB:QG37_00120"/>
<proteinExistence type="predicted"/>
<reference evidence="2" key="1">
    <citation type="journal article" date="2015" name="BMC Genomics">
        <title>Draft genome of a commonly misdiagnosed multidrug resistant pathogen Candida auris.</title>
        <authorList>
            <person name="Chatterjee S."/>
            <person name="Alampalli S.V."/>
            <person name="Nageshan R.K."/>
            <person name="Chettiar S.T."/>
            <person name="Joshi S."/>
            <person name="Tatu U.S."/>
        </authorList>
    </citation>
    <scope>NUCLEOTIDE SEQUENCE [LARGE SCALE GENOMIC DNA]</scope>
    <source>
        <strain evidence="2">6684</strain>
    </source>
</reference>